<feature type="active site" evidence="1">
    <location>
        <position position="290"/>
    </location>
</feature>
<keyword evidence="1" id="KW-0720">Serine protease</keyword>
<dbReference type="SUPFAM" id="SSF50156">
    <property type="entry name" value="PDZ domain-like"/>
    <property type="match status" value="1"/>
</dbReference>
<dbReference type="InterPro" id="IPR036034">
    <property type="entry name" value="PDZ_sf"/>
</dbReference>
<protein>
    <recommendedName>
        <fullName evidence="1">endopeptidase La</fullName>
        <ecNumber evidence="1">3.4.21.53</ecNumber>
    </recommendedName>
</protein>
<keyword evidence="5" id="KW-1185">Reference proteome</keyword>
<feature type="transmembrane region" description="Helical" evidence="2">
    <location>
        <begin position="12"/>
        <end position="36"/>
    </location>
</feature>
<organism evidence="4 5">
    <name type="scientific">Paenibacillus wynnii</name>
    <dbReference type="NCBI Taxonomy" id="268407"/>
    <lineage>
        <taxon>Bacteria</taxon>
        <taxon>Bacillati</taxon>
        <taxon>Bacillota</taxon>
        <taxon>Bacilli</taxon>
        <taxon>Bacillales</taxon>
        <taxon>Paenibacillaceae</taxon>
        <taxon>Paenibacillus</taxon>
    </lineage>
</organism>
<keyword evidence="1" id="KW-0378">Hydrolase</keyword>
<dbReference type="GO" id="GO:0030163">
    <property type="term" value="P:protein catabolic process"/>
    <property type="evidence" value="ECO:0007669"/>
    <property type="project" value="InterPro"/>
</dbReference>
<evidence type="ECO:0000256" key="1">
    <source>
        <dbReference type="PROSITE-ProRule" id="PRU01122"/>
    </source>
</evidence>
<reference evidence="4 5" key="2">
    <citation type="submission" date="2014-10" db="EMBL/GenBank/DDBJ databases">
        <title>Comparative genomics of the Paenibacillus odorifer group.</title>
        <authorList>
            <person name="Tsai Y.-C."/>
            <person name="Martin N."/>
            <person name="Korlach J."/>
            <person name="Wiedmann M."/>
        </authorList>
    </citation>
    <scope>NUCLEOTIDE SEQUENCE [LARGE SCALE GENOMIC DNA]</scope>
    <source>
        <strain evidence="4 5">DSM 18334</strain>
    </source>
</reference>
<name>A0A098M5U4_9BACL</name>
<dbReference type="InterPro" id="IPR020568">
    <property type="entry name" value="Ribosomal_Su5_D2-typ_SF"/>
</dbReference>
<dbReference type="InterPro" id="IPR001478">
    <property type="entry name" value="PDZ"/>
</dbReference>
<dbReference type="RefSeq" id="WP_036658945.1">
    <property type="nucleotide sequence ID" value="NZ_JQCR01000003.1"/>
</dbReference>
<dbReference type="GO" id="GO:0004176">
    <property type="term" value="F:ATP-dependent peptidase activity"/>
    <property type="evidence" value="ECO:0007669"/>
    <property type="project" value="UniProtKB-UniRule"/>
</dbReference>
<dbReference type="InterPro" id="IPR008269">
    <property type="entry name" value="Lon_proteolytic"/>
</dbReference>
<dbReference type="STRING" id="268407.PWYN_19815"/>
<dbReference type="Gene3D" id="2.30.42.10">
    <property type="match status" value="1"/>
</dbReference>
<dbReference type="EC" id="3.4.21.53" evidence="1"/>
<comment type="similarity">
    <text evidence="1">Belongs to the peptidase S16 family.</text>
</comment>
<dbReference type="GO" id="GO:0006508">
    <property type="term" value="P:proteolysis"/>
    <property type="evidence" value="ECO:0007669"/>
    <property type="project" value="UniProtKB-KW"/>
</dbReference>
<sequence length="345" mass="37271">MKQMRQRTGFRTTVYLFTLIVLTYVFVFMGTPYIVYQPGSASEVAPMIKVENGDGDEKGTFMMTTVSASYANVALLVASVFNSNAEVVPKETRLGEKSEEEYAAVQVFNMDSSQSYAVQAAYHAADIPYKNEPDYLFVYSVPMEGNRDQFQPGDRITSVAGHSMPDSEALTSLLAAKSIGDKVTVTLLRDGKKRTEEVQLIEVKDSKDAAGRPGLGVIIAAVQKVVAKESGKKVSFTVRDVGGPSAGLMFTMEIFSQLTPGDLTKGYKVAGTGTIDPEGKVGPIGGVKHKIVAADREKAEIFFVPAGNYKEAKARADKIGTIMKLVSVSTLSDALDYMKSLPVKP</sequence>
<comment type="catalytic activity">
    <reaction evidence="1">
        <text>Hydrolysis of proteins in presence of ATP.</text>
        <dbReference type="EC" id="3.4.21.53"/>
    </reaction>
</comment>
<dbReference type="EMBL" id="JQCR01000003">
    <property type="protein sequence ID" value="KGE16922.1"/>
    <property type="molecule type" value="Genomic_DNA"/>
</dbReference>
<keyword evidence="2" id="KW-0472">Membrane</keyword>
<evidence type="ECO:0000259" key="3">
    <source>
        <dbReference type="PROSITE" id="PS51786"/>
    </source>
</evidence>
<dbReference type="Pfam" id="PF05362">
    <property type="entry name" value="Lon_C"/>
    <property type="match status" value="1"/>
</dbReference>
<dbReference type="PROSITE" id="PS51786">
    <property type="entry name" value="LON_PROTEOLYTIC"/>
    <property type="match status" value="1"/>
</dbReference>
<keyword evidence="1" id="KW-0645">Protease</keyword>
<dbReference type="InterPro" id="IPR014721">
    <property type="entry name" value="Ribsml_uS5_D2-typ_fold_subgr"/>
</dbReference>
<proteinExistence type="inferred from homology"/>
<evidence type="ECO:0000313" key="5">
    <source>
        <dbReference type="Proteomes" id="UP000029734"/>
    </source>
</evidence>
<dbReference type="GO" id="GO:0004252">
    <property type="term" value="F:serine-type endopeptidase activity"/>
    <property type="evidence" value="ECO:0007669"/>
    <property type="project" value="UniProtKB-UniRule"/>
</dbReference>
<gene>
    <name evidence="4" type="ORF">PWYN_19815</name>
</gene>
<comment type="caution">
    <text evidence="4">The sequence shown here is derived from an EMBL/GenBank/DDBJ whole genome shotgun (WGS) entry which is preliminary data.</text>
</comment>
<dbReference type="OrthoDB" id="2356897at2"/>
<dbReference type="AlphaFoldDB" id="A0A098M5U4"/>
<dbReference type="SUPFAM" id="SSF54211">
    <property type="entry name" value="Ribosomal protein S5 domain 2-like"/>
    <property type="match status" value="1"/>
</dbReference>
<dbReference type="InterPro" id="IPR027065">
    <property type="entry name" value="Lon_Prtase"/>
</dbReference>
<dbReference type="Proteomes" id="UP000029734">
    <property type="component" value="Unassembled WGS sequence"/>
</dbReference>
<feature type="domain" description="Lon proteolytic" evidence="3">
    <location>
        <begin position="240"/>
        <end position="341"/>
    </location>
</feature>
<dbReference type="Gene3D" id="3.30.230.10">
    <property type="match status" value="1"/>
</dbReference>
<keyword evidence="2" id="KW-0812">Transmembrane</keyword>
<feature type="active site" evidence="1">
    <location>
        <position position="245"/>
    </location>
</feature>
<reference evidence="4 5" key="1">
    <citation type="submission" date="2014-08" db="EMBL/GenBank/DDBJ databases">
        <authorList>
            <person name="den Bakker H.C."/>
        </authorList>
    </citation>
    <scope>NUCLEOTIDE SEQUENCE [LARGE SCALE GENOMIC DNA]</scope>
    <source>
        <strain evidence="4 5">DSM 18334</strain>
    </source>
</reference>
<accession>A0A098M5U4</accession>
<dbReference type="eggNOG" id="COG3480">
    <property type="taxonomic scope" value="Bacteria"/>
</dbReference>
<dbReference type="PANTHER" id="PTHR10046">
    <property type="entry name" value="ATP DEPENDENT LON PROTEASE FAMILY MEMBER"/>
    <property type="match status" value="1"/>
</dbReference>
<dbReference type="Pfam" id="PF13180">
    <property type="entry name" value="PDZ_2"/>
    <property type="match status" value="1"/>
</dbReference>
<evidence type="ECO:0000313" key="4">
    <source>
        <dbReference type="EMBL" id="KGE16922.1"/>
    </source>
</evidence>
<keyword evidence="2" id="KW-1133">Transmembrane helix</keyword>
<evidence type="ECO:0000256" key="2">
    <source>
        <dbReference type="SAM" id="Phobius"/>
    </source>
</evidence>
<dbReference type="GO" id="GO:0005524">
    <property type="term" value="F:ATP binding"/>
    <property type="evidence" value="ECO:0007669"/>
    <property type="project" value="InterPro"/>
</dbReference>
<dbReference type="NCBIfam" id="NF041438">
    <property type="entry name" value="SepM_fam_S16"/>
    <property type="match status" value="1"/>
</dbReference>